<dbReference type="PROSITE" id="PS50910">
    <property type="entry name" value="HEPN"/>
    <property type="match status" value="1"/>
</dbReference>
<evidence type="ECO:0000259" key="1">
    <source>
        <dbReference type="PROSITE" id="PS50910"/>
    </source>
</evidence>
<keyword evidence="2" id="KW-0238">DNA-binding</keyword>
<reference evidence="2 3" key="1">
    <citation type="journal article" date="2016" name="Nat. Commun.">
        <title>Thousands of microbial genomes shed light on interconnected biogeochemical processes in an aquifer system.</title>
        <authorList>
            <person name="Anantharaman K."/>
            <person name="Brown C.T."/>
            <person name="Hug L.A."/>
            <person name="Sharon I."/>
            <person name="Castelle C.J."/>
            <person name="Probst A.J."/>
            <person name="Thomas B.C."/>
            <person name="Singh A."/>
            <person name="Wilkins M.J."/>
            <person name="Karaoz U."/>
            <person name="Brodie E.L."/>
            <person name="Williams K.H."/>
            <person name="Hubbard S.S."/>
            <person name="Banfield J.F."/>
        </authorList>
    </citation>
    <scope>NUCLEOTIDE SEQUENCE [LARGE SCALE GENOMIC DNA]</scope>
</reference>
<dbReference type="GO" id="GO:0003677">
    <property type="term" value="F:DNA binding"/>
    <property type="evidence" value="ECO:0007669"/>
    <property type="project" value="UniProtKB-KW"/>
</dbReference>
<dbReference type="SUPFAM" id="SSF81593">
    <property type="entry name" value="Nucleotidyltransferase substrate binding subunit/domain"/>
    <property type="match status" value="1"/>
</dbReference>
<comment type="caution">
    <text evidence="2">The sequence shown here is derived from an EMBL/GenBank/DDBJ whole genome shotgun (WGS) entry which is preliminary data.</text>
</comment>
<gene>
    <name evidence="2" type="ORF">A2W05_05430</name>
</gene>
<organism evidence="2 3">
    <name type="scientific">Candidatus Schekmanbacteria bacterium RBG_16_38_10</name>
    <dbReference type="NCBI Taxonomy" id="1817879"/>
    <lineage>
        <taxon>Bacteria</taxon>
        <taxon>Candidatus Schekmaniibacteriota</taxon>
    </lineage>
</organism>
<dbReference type="SMART" id="SM00748">
    <property type="entry name" value="HEPN"/>
    <property type="match status" value="1"/>
</dbReference>
<evidence type="ECO:0000313" key="2">
    <source>
        <dbReference type="EMBL" id="OGL44098.1"/>
    </source>
</evidence>
<dbReference type="EMBL" id="MGDE01000194">
    <property type="protein sequence ID" value="OGL44098.1"/>
    <property type="molecule type" value="Genomic_DNA"/>
</dbReference>
<feature type="domain" description="HEPN" evidence="1">
    <location>
        <begin position="9"/>
        <end position="118"/>
    </location>
</feature>
<dbReference type="Gene3D" id="1.20.120.330">
    <property type="entry name" value="Nucleotidyltransferases domain 2"/>
    <property type="match status" value="1"/>
</dbReference>
<dbReference type="InterPro" id="IPR007842">
    <property type="entry name" value="HEPN_dom"/>
</dbReference>
<sequence length="126" mass="15044">MAKEPEEWLRQADYDMDTAKCMFNAKRYFYAVFMCHLSIEKALKGLYQKRLEEIPTKTHNLVYLLNKIGIKPEESVGKFIIKLNEVSIVTRYPEELSKLQKDFTKQVVKDIFSRSMEILKWIKKQF</sequence>
<protein>
    <submittedName>
        <fullName evidence="2">DNA-binding protein</fullName>
    </submittedName>
</protein>
<dbReference type="AlphaFoldDB" id="A0A1F7RSN4"/>
<evidence type="ECO:0000313" key="3">
    <source>
        <dbReference type="Proteomes" id="UP000178797"/>
    </source>
</evidence>
<dbReference type="Proteomes" id="UP000178797">
    <property type="component" value="Unassembled WGS sequence"/>
</dbReference>
<accession>A0A1F7RSN4</accession>
<proteinExistence type="predicted"/>
<dbReference type="Pfam" id="PF05168">
    <property type="entry name" value="HEPN"/>
    <property type="match status" value="1"/>
</dbReference>
<name>A0A1F7RSN4_9BACT</name>